<keyword evidence="4" id="KW-1185">Reference proteome</keyword>
<keyword evidence="1" id="KW-1133">Transmembrane helix</keyword>
<dbReference type="AlphaFoldDB" id="A0A8I0FYT5"/>
<feature type="transmembrane region" description="Helical" evidence="1">
    <location>
        <begin position="32"/>
        <end position="49"/>
    </location>
</feature>
<evidence type="ECO:0008006" key="6">
    <source>
        <dbReference type="Google" id="ProtNLM"/>
    </source>
</evidence>
<dbReference type="EMBL" id="JACWMT010000003">
    <property type="protein sequence ID" value="MBD1271586.1"/>
    <property type="molecule type" value="Genomic_DNA"/>
</dbReference>
<keyword evidence="1" id="KW-0812">Transmembrane</keyword>
<protein>
    <recommendedName>
        <fullName evidence="6">Transmembrane protein</fullName>
    </recommendedName>
</protein>
<feature type="transmembrane region" description="Helical" evidence="1">
    <location>
        <begin position="72"/>
        <end position="91"/>
    </location>
</feature>
<evidence type="ECO:0000313" key="5">
    <source>
        <dbReference type="Proteomes" id="UP000659061"/>
    </source>
</evidence>
<evidence type="ECO:0000256" key="1">
    <source>
        <dbReference type="SAM" id="Phobius"/>
    </source>
</evidence>
<dbReference type="Proteomes" id="UP000587211">
    <property type="component" value="Unassembled WGS sequence"/>
</dbReference>
<reference evidence="2" key="2">
    <citation type="submission" date="2020-09" db="EMBL/GenBank/DDBJ databases">
        <title>Novel species in genus Aeromicrobium.</title>
        <authorList>
            <person name="Zhang G."/>
        </authorList>
    </citation>
    <scope>NUCLEOTIDE SEQUENCE</scope>
    <source>
        <strain evidence="2">SSW1-57</strain>
    </source>
</reference>
<dbReference type="EMBL" id="JACBZN010000001">
    <property type="protein sequence ID" value="NYI37668.1"/>
    <property type="molecule type" value="Genomic_DNA"/>
</dbReference>
<evidence type="ECO:0000313" key="2">
    <source>
        <dbReference type="EMBL" id="MBD1271586.1"/>
    </source>
</evidence>
<feature type="transmembrane region" description="Helical" evidence="1">
    <location>
        <begin position="130"/>
        <end position="152"/>
    </location>
</feature>
<organism evidence="2 5">
    <name type="scientific">Aeromicrobium tamlense</name>
    <dbReference type="NCBI Taxonomy" id="375541"/>
    <lineage>
        <taxon>Bacteria</taxon>
        <taxon>Bacillati</taxon>
        <taxon>Actinomycetota</taxon>
        <taxon>Actinomycetes</taxon>
        <taxon>Propionibacteriales</taxon>
        <taxon>Nocardioidaceae</taxon>
        <taxon>Aeromicrobium</taxon>
    </lineage>
</organism>
<evidence type="ECO:0000313" key="3">
    <source>
        <dbReference type="EMBL" id="NYI37668.1"/>
    </source>
</evidence>
<keyword evidence="1" id="KW-0472">Membrane</keyword>
<dbReference type="Proteomes" id="UP000659061">
    <property type="component" value="Unassembled WGS sequence"/>
</dbReference>
<feature type="transmembrane region" description="Helical" evidence="1">
    <location>
        <begin position="103"/>
        <end position="124"/>
    </location>
</feature>
<sequence length="168" mass="17375">MDEDNDVEEVVAMAIVAHGHHIHVMTRFRGQVLSRAAVLLLASAVTWLVPDRAGAHGIDAPAAWLGSALTEILWPAAAVLLVVLAVVGWAWQRGRPADMGALAWVVAGGALGFVSLAIVLVSGLGEGPVYWWLGSAVVITSMTLQVLAALAGHGIAVLQARRSAAAPA</sequence>
<dbReference type="RefSeq" id="WP_179424154.1">
    <property type="nucleotide sequence ID" value="NZ_BAAAMP010000003.1"/>
</dbReference>
<accession>A0A8I0FYT5</accession>
<evidence type="ECO:0000313" key="4">
    <source>
        <dbReference type="Proteomes" id="UP000587211"/>
    </source>
</evidence>
<comment type="caution">
    <text evidence="2">The sequence shown here is derived from an EMBL/GenBank/DDBJ whole genome shotgun (WGS) entry which is preliminary data.</text>
</comment>
<reference evidence="3 4" key="1">
    <citation type="submission" date="2020-07" db="EMBL/GenBank/DDBJ databases">
        <title>Sequencing the genomes of 1000 actinobacteria strains.</title>
        <authorList>
            <person name="Klenk H.-P."/>
        </authorList>
    </citation>
    <scope>NUCLEOTIDE SEQUENCE [LARGE SCALE GENOMIC DNA]</scope>
    <source>
        <strain evidence="3 4">DSM 19087</strain>
    </source>
</reference>
<proteinExistence type="predicted"/>
<gene>
    <name evidence="3" type="ORF">BJ975_001043</name>
    <name evidence="2" type="ORF">IDH50_15185</name>
</gene>
<name>A0A8I0FYT5_9ACTN</name>